<feature type="domain" description="ABC transmembrane type-1" evidence="13">
    <location>
        <begin position="52"/>
        <end position="327"/>
    </location>
</feature>
<dbReference type="Proteomes" id="UP000638263">
    <property type="component" value="Unassembled WGS sequence"/>
</dbReference>
<comment type="caution">
    <text evidence="14">The sequence shown here is derived from an EMBL/GenBank/DDBJ whole genome shotgun (WGS) entry which is preliminary data.</text>
</comment>
<feature type="region of interest" description="Disordered" evidence="10">
    <location>
        <begin position="1"/>
        <end position="23"/>
    </location>
</feature>
<dbReference type="Pfam" id="PF00664">
    <property type="entry name" value="ABC_membrane"/>
    <property type="match status" value="2"/>
</dbReference>
<organism evidence="14 15">
    <name type="scientific">Nocardia jinanensis</name>
    <dbReference type="NCBI Taxonomy" id="382504"/>
    <lineage>
        <taxon>Bacteria</taxon>
        <taxon>Bacillati</taxon>
        <taxon>Actinomycetota</taxon>
        <taxon>Actinomycetes</taxon>
        <taxon>Mycobacteriales</taxon>
        <taxon>Nocardiaceae</taxon>
        <taxon>Nocardia</taxon>
    </lineage>
</organism>
<feature type="domain" description="ABC transmembrane type-1" evidence="13">
    <location>
        <begin position="709"/>
        <end position="991"/>
    </location>
</feature>
<dbReference type="EMBL" id="BMMH01000017">
    <property type="protein sequence ID" value="GGL35682.1"/>
    <property type="molecule type" value="Genomic_DNA"/>
</dbReference>
<protein>
    <submittedName>
        <fullName evidence="14">ABC transporter ATP-binding protein</fullName>
    </submittedName>
</protein>
<keyword evidence="8 11" id="KW-0472">Membrane</keyword>
<dbReference type="PROSITE" id="PS50893">
    <property type="entry name" value="ABC_TRANSPORTER_2"/>
    <property type="match status" value="2"/>
</dbReference>
<evidence type="ECO:0000256" key="6">
    <source>
        <dbReference type="ARBA" id="ARBA00022840"/>
    </source>
</evidence>
<dbReference type="InterPro" id="IPR011527">
    <property type="entry name" value="ABC1_TM_dom"/>
</dbReference>
<feature type="transmembrane region" description="Helical" evidence="11">
    <location>
        <begin position="848"/>
        <end position="866"/>
    </location>
</feature>
<evidence type="ECO:0000256" key="9">
    <source>
        <dbReference type="ARBA" id="ARBA00061644"/>
    </source>
</evidence>
<evidence type="ECO:0000256" key="8">
    <source>
        <dbReference type="ARBA" id="ARBA00023136"/>
    </source>
</evidence>
<dbReference type="InterPro" id="IPR027417">
    <property type="entry name" value="P-loop_NTPase"/>
</dbReference>
<dbReference type="InterPro" id="IPR003593">
    <property type="entry name" value="AAA+_ATPase"/>
</dbReference>
<accession>A0A917RV89</accession>
<proteinExistence type="inferred from homology"/>
<reference evidence="14" key="2">
    <citation type="submission" date="2020-09" db="EMBL/GenBank/DDBJ databases">
        <authorList>
            <person name="Sun Q."/>
            <person name="Zhou Y."/>
        </authorList>
    </citation>
    <scope>NUCLEOTIDE SEQUENCE</scope>
    <source>
        <strain evidence="14">CGMCC 4.3508</strain>
    </source>
</reference>
<keyword evidence="3" id="KW-1003">Cell membrane</keyword>
<dbReference type="RefSeq" id="WP_189094530.1">
    <property type="nucleotide sequence ID" value="NZ_BMMH01000017.1"/>
</dbReference>
<dbReference type="SUPFAM" id="SSF90123">
    <property type="entry name" value="ABC transporter transmembrane region"/>
    <property type="match status" value="2"/>
</dbReference>
<gene>
    <name evidence="14" type="ORF">GCM10011588_58090</name>
</gene>
<dbReference type="CDD" id="cd18543">
    <property type="entry name" value="ABC_6TM_Rv0194_D1_like"/>
    <property type="match status" value="1"/>
</dbReference>
<evidence type="ECO:0000313" key="14">
    <source>
        <dbReference type="EMBL" id="GGL35682.1"/>
    </source>
</evidence>
<dbReference type="GO" id="GO:0015421">
    <property type="term" value="F:ABC-type oligopeptide transporter activity"/>
    <property type="evidence" value="ECO:0007669"/>
    <property type="project" value="TreeGrafter"/>
</dbReference>
<feature type="transmembrane region" description="Helical" evidence="11">
    <location>
        <begin position="296"/>
        <end position="315"/>
    </location>
</feature>
<feature type="transmembrane region" description="Helical" evidence="11">
    <location>
        <begin position="959"/>
        <end position="976"/>
    </location>
</feature>
<evidence type="ECO:0000256" key="2">
    <source>
        <dbReference type="ARBA" id="ARBA00022448"/>
    </source>
</evidence>
<evidence type="ECO:0000313" key="15">
    <source>
        <dbReference type="Proteomes" id="UP000638263"/>
    </source>
</evidence>
<keyword evidence="15" id="KW-1185">Reference proteome</keyword>
<evidence type="ECO:0000259" key="12">
    <source>
        <dbReference type="PROSITE" id="PS50893"/>
    </source>
</evidence>
<evidence type="ECO:0000256" key="5">
    <source>
        <dbReference type="ARBA" id="ARBA00022741"/>
    </source>
</evidence>
<feature type="transmembrane region" description="Helical" evidence="11">
    <location>
        <begin position="82"/>
        <end position="99"/>
    </location>
</feature>
<feature type="transmembrane region" description="Helical" evidence="11">
    <location>
        <begin position="928"/>
        <end position="953"/>
    </location>
</feature>
<keyword evidence="6 14" id="KW-0067">ATP-binding</keyword>
<dbReference type="PROSITE" id="PS00211">
    <property type="entry name" value="ABC_TRANSPORTER_1"/>
    <property type="match status" value="1"/>
</dbReference>
<feature type="compositionally biased region" description="Basic and acidic residues" evidence="10">
    <location>
        <begin position="1"/>
        <end position="10"/>
    </location>
</feature>
<feature type="transmembrane region" description="Helical" evidence="11">
    <location>
        <begin position="46"/>
        <end position="67"/>
    </location>
</feature>
<dbReference type="GO" id="GO:0005886">
    <property type="term" value="C:plasma membrane"/>
    <property type="evidence" value="ECO:0007669"/>
    <property type="project" value="UniProtKB-SubCell"/>
</dbReference>
<feature type="transmembrane region" description="Helical" evidence="11">
    <location>
        <begin position="155"/>
        <end position="176"/>
    </location>
</feature>
<dbReference type="Pfam" id="PF00005">
    <property type="entry name" value="ABC_tran"/>
    <property type="match status" value="2"/>
</dbReference>
<evidence type="ECO:0000256" key="7">
    <source>
        <dbReference type="ARBA" id="ARBA00022989"/>
    </source>
</evidence>
<keyword evidence="5" id="KW-0547">Nucleotide-binding</keyword>
<feature type="transmembrane region" description="Helical" evidence="11">
    <location>
        <begin position="704"/>
        <end position="725"/>
    </location>
</feature>
<feature type="transmembrane region" description="Helical" evidence="11">
    <location>
        <begin position="745"/>
        <end position="767"/>
    </location>
</feature>
<keyword evidence="4 11" id="KW-0812">Transmembrane</keyword>
<keyword evidence="7 11" id="KW-1133">Transmembrane helix</keyword>
<comment type="subcellular location">
    <subcellularLocation>
        <location evidence="1">Cell membrane</location>
        <topology evidence="1">Multi-pass membrane protein</topology>
    </subcellularLocation>
</comment>
<evidence type="ECO:0000256" key="1">
    <source>
        <dbReference type="ARBA" id="ARBA00004651"/>
    </source>
</evidence>
<dbReference type="PANTHER" id="PTHR43394">
    <property type="entry name" value="ATP-DEPENDENT PERMEASE MDL1, MITOCHONDRIAL"/>
    <property type="match status" value="1"/>
</dbReference>
<sequence length="1282" mass="137194">MSGTDTRRESIGPAAGDPTPAAGGGDADGIGWLRYLARRCLVHRRLVIGAYAGAAAAAALTAVLPLVVRHVVDTLTVTADSVAPWALLLLVLGVVRFGASFTRRVSSSKLSLGVQHDLRRDLFGSLLRLDGRDREGLQTGQVVSRAITDVTLIQMFLQLIPMVSGNLVLLVGALLLMAVMSPPLTVIALLVLPALWLIARRSQRELFPANWDAQARAAEVAMQVEAAVAGVRVVKGFGQERHELDGLRDRATALYRSRLRVARITSRFTPAMQAVPAVGQAAVLIVGGLLALRHSITLGTFLAFMTYLGSFVSPIRQFSMLLTVSQQGRASLDRVREVIDTPAPAEPAAAVPAVGASAAPPRIEFRGVRFSFGANQVLAGLDLMVEPGETVAVAGGAGSGKSVLAQLVPHLFDPDAGSVRFDGVDIRELPDARARVAMVFEDTHLMADTIRANVAYGRPDAEDEQIWYALHLAAADEFVAATPDGLDTRIGERGQRLSGGQRQRIALARALLTEAPILVLDDATSAIDARVEELIFTRIAAEVRRRTTLVVAHRLSTLALADRVAVLDGGRVAESGALAELRDRGQLFRALFTPPDPGEIDTTGKQDAPPVPTPVLWVEPDIDTDDARTLEQVAKAFAQRAAGAPTGVGRGAAMGGMMAAAPPSGDVAKLIDRLPVVTDEPDVPESFSHSADPHFTLPRLLRPFAWPLLAGLALVGVDALAQVLIPFLVRHGIDHGVLVGARDVLLVAAGLTLLVVAVDWVIAVAQVRVTGRAGERLLFGLRVKTFAQLQRLGLQYYERELGGRIMTRMTSDVDGLSSFLQTGLATALTSTITIVGVVVALLVVDAGLAVVVLATLPVLGVTTVLFRRASVPAYNLARDRVSVVNAYLQENVDNIKVTQSYRREAVNQAEFERRSWSYRDARLRSQTLMAVFFPFIELMSVVATAAVLAVGVHQVREEAVTAGTLIAFLLYIDLLFSPIQQLSQVFDGYQQAVVGVDRLSELLRTPVDTPEDPDARPVRSLRGEIEMNAVDFAYAPRTPGARSAGAVPALREVRLRIAPGQRVALVGETGAGKSTLVKLLARFYDPTAGQVLVDGVDIRRYALRDYRKRLGVVPQEPFLFGDTVRDAIAYGRPDATPAEVEWAARAVGAHEMIAALDHGYLQPIGEHGRGLSAGQRQLLALARAQLVEPDILILDEATASLDLGTEAKVKAAIDVLTAGRTTIVVAHRLATAADSDLIVVLGDGRLLEAGTHTELLTRDDGAYRALWAAYVGQSEEDSATVR</sequence>
<dbReference type="SMART" id="SM00382">
    <property type="entry name" value="AAA"/>
    <property type="match status" value="2"/>
</dbReference>
<comment type="similarity">
    <text evidence="9">Belongs to the ABC transporter superfamily. Lipid exporter (TC 3.A.1.106) family.</text>
</comment>
<dbReference type="GO" id="GO:0005524">
    <property type="term" value="F:ATP binding"/>
    <property type="evidence" value="ECO:0007669"/>
    <property type="project" value="UniProtKB-KW"/>
</dbReference>
<evidence type="ECO:0000256" key="4">
    <source>
        <dbReference type="ARBA" id="ARBA00022692"/>
    </source>
</evidence>
<evidence type="ECO:0000256" key="3">
    <source>
        <dbReference type="ARBA" id="ARBA00022475"/>
    </source>
</evidence>
<dbReference type="Gene3D" id="1.20.1560.10">
    <property type="entry name" value="ABC transporter type 1, transmembrane domain"/>
    <property type="match status" value="2"/>
</dbReference>
<feature type="compositionally biased region" description="Low complexity" evidence="10">
    <location>
        <begin position="12"/>
        <end position="21"/>
    </location>
</feature>
<evidence type="ECO:0000256" key="10">
    <source>
        <dbReference type="SAM" id="MobiDB-lite"/>
    </source>
</evidence>
<name>A0A917RV89_9NOCA</name>
<feature type="domain" description="ABC transporter" evidence="12">
    <location>
        <begin position="363"/>
        <end position="594"/>
    </location>
</feature>
<feature type="transmembrane region" description="Helical" evidence="11">
    <location>
        <begin position="818"/>
        <end position="842"/>
    </location>
</feature>
<dbReference type="PANTHER" id="PTHR43394:SF1">
    <property type="entry name" value="ATP-BINDING CASSETTE SUB-FAMILY B MEMBER 10, MITOCHONDRIAL"/>
    <property type="match status" value="1"/>
</dbReference>
<dbReference type="InterPro" id="IPR003439">
    <property type="entry name" value="ABC_transporter-like_ATP-bd"/>
</dbReference>
<evidence type="ECO:0000256" key="11">
    <source>
        <dbReference type="SAM" id="Phobius"/>
    </source>
</evidence>
<reference evidence="14" key="1">
    <citation type="journal article" date="2014" name="Int. J. Syst. Evol. Microbiol.">
        <title>Complete genome sequence of Corynebacterium casei LMG S-19264T (=DSM 44701T), isolated from a smear-ripened cheese.</title>
        <authorList>
            <consortium name="US DOE Joint Genome Institute (JGI-PGF)"/>
            <person name="Walter F."/>
            <person name="Albersmeier A."/>
            <person name="Kalinowski J."/>
            <person name="Ruckert C."/>
        </authorList>
    </citation>
    <scope>NUCLEOTIDE SEQUENCE</scope>
    <source>
        <strain evidence="14">CGMCC 4.3508</strain>
    </source>
</reference>
<dbReference type="CDD" id="cd18546">
    <property type="entry name" value="ABC_6TM_Rv0194_D2_like"/>
    <property type="match status" value="1"/>
</dbReference>
<dbReference type="InterPro" id="IPR039421">
    <property type="entry name" value="Type_1_exporter"/>
</dbReference>
<dbReference type="PROSITE" id="PS50929">
    <property type="entry name" value="ABC_TM1F"/>
    <property type="match status" value="2"/>
</dbReference>
<dbReference type="SUPFAM" id="SSF52540">
    <property type="entry name" value="P-loop containing nucleoside triphosphate hydrolases"/>
    <property type="match status" value="2"/>
</dbReference>
<keyword evidence="2" id="KW-0813">Transport</keyword>
<dbReference type="GO" id="GO:0016887">
    <property type="term" value="F:ATP hydrolysis activity"/>
    <property type="evidence" value="ECO:0007669"/>
    <property type="project" value="InterPro"/>
</dbReference>
<evidence type="ECO:0000259" key="13">
    <source>
        <dbReference type="PROSITE" id="PS50929"/>
    </source>
</evidence>
<dbReference type="FunFam" id="3.40.50.300:FF:000299">
    <property type="entry name" value="ABC transporter ATP-binding protein/permease"/>
    <property type="match status" value="2"/>
</dbReference>
<dbReference type="InterPro" id="IPR017871">
    <property type="entry name" value="ABC_transporter-like_CS"/>
</dbReference>
<dbReference type="Gene3D" id="3.40.50.300">
    <property type="entry name" value="P-loop containing nucleotide triphosphate hydrolases"/>
    <property type="match status" value="2"/>
</dbReference>
<feature type="domain" description="ABC transporter" evidence="12">
    <location>
        <begin position="1027"/>
        <end position="1268"/>
    </location>
</feature>
<dbReference type="InterPro" id="IPR036640">
    <property type="entry name" value="ABC1_TM_sf"/>
</dbReference>
<feature type="transmembrane region" description="Helical" evidence="11">
    <location>
        <begin position="182"/>
        <end position="199"/>
    </location>
</feature>